<dbReference type="InterPro" id="IPR000421">
    <property type="entry name" value="FA58C"/>
</dbReference>
<reference evidence="9 10" key="1">
    <citation type="submission" date="2018-04" db="EMBL/GenBank/DDBJ databases">
        <title>Genomic Encyclopedia of Archaeal and Bacterial Type Strains, Phase II (KMG-II): from individual species to whole genera.</title>
        <authorList>
            <person name="Goeker M."/>
        </authorList>
    </citation>
    <scope>NUCLEOTIDE SEQUENCE [LARGE SCALE GENOMIC DNA]</scope>
    <source>
        <strain evidence="9 10">DSM 26809</strain>
    </source>
</reference>
<evidence type="ECO:0000313" key="9">
    <source>
        <dbReference type="EMBL" id="PTQ95523.1"/>
    </source>
</evidence>
<comment type="caution">
    <text evidence="9">The sequence shown here is derived from an EMBL/GenBank/DDBJ whole genome shotgun (WGS) entry which is preliminary data.</text>
</comment>
<evidence type="ECO:0000256" key="2">
    <source>
        <dbReference type="ARBA" id="ARBA00022729"/>
    </source>
</evidence>
<dbReference type="EMBL" id="QAOQ01000005">
    <property type="protein sequence ID" value="PTQ95523.1"/>
    <property type="molecule type" value="Genomic_DNA"/>
</dbReference>
<dbReference type="FunFam" id="3.20.20.80:FF:000017">
    <property type="entry name" value="Beta-galactosidase"/>
    <property type="match status" value="1"/>
</dbReference>
<keyword evidence="3" id="KW-0378">Hydrolase</keyword>
<dbReference type="Gene3D" id="2.60.120.260">
    <property type="entry name" value="Galactose-binding domain-like"/>
    <property type="match status" value="3"/>
</dbReference>
<evidence type="ECO:0000256" key="3">
    <source>
        <dbReference type="ARBA" id="ARBA00022801"/>
    </source>
</evidence>
<dbReference type="PRINTS" id="PR00742">
    <property type="entry name" value="GLHYDRLASE35"/>
</dbReference>
<keyword evidence="2 7" id="KW-0732">Signal</keyword>
<dbReference type="InterPro" id="IPR008979">
    <property type="entry name" value="Galactose-bd-like_sf"/>
</dbReference>
<dbReference type="PANTHER" id="PTHR23421">
    <property type="entry name" value="BETA-GALACTOSIDASE RELATED"/>
    <property type="match status" value="1"/>
</dbReference>
<evidence type="ECO:0000256" key="5">
    <source>
        <dbReference type="ARBA" id="ARBA00023295"/>
    </source>
</evidence>
<dbReference type="InterPro" id="IPR048912">
    <property type="entry name" value="BetaGal1-like_ABD1"/>
</dbReference>
<dbReference type="GO" id="GO:0005975">
    <property type="term" value="P:carbohydrate metabolic process"/>
    <property type="evidence" value="ECO:0007669"/>
    <property type="project" value="InterPro"/>
</dbReference>
<name>A0A2T5J7T1_9SPHI</name>
<accession>A0A2T5J7T1</accession>
<dbReference type="Pfam" id="PF21467">
    <property type="entry name" value="BetaGal_gal-bd"/>
    <property type="match status" value="1"/>
</dbReference>
<dbReference type="Gene3D" id="3.20.20.80">
    <property type="entry name" value="Glycosidases"/>
    <property type="match status" value="1"/>
</dbReference>
<feature type="chain" id="PRO_5015666653" evidence="7">
    <location>
        <begin position="27"/>
        <end position="784"/>
    </location>
</feature>
<protein>
    <submittedName>
        <fullName evidence="9">Beta-galactosidase</fullName>
    </submittedName>
</protein>
<dbReference type="InterPro" id="IPR048913">
    <property type="entry name" value="BetaGal_gal-bd"/>
</dbReference>
<proteinExistence type="inferred from homology"/>
<evidence type="ECO:0000313" key="10">
    <source>
        <dbReference type="Proteomes" id="UP000244168"/>
    </source>
</evidence>
<sequence>MARSFMNKLLILLMLCIGMISTSLHAQQPGGTFTLGNKQFLLNGKPFVIRAAELHYARIPREYWEHRIQECKAMGMNTICIYLFWNLHEQQPGVFDFTGQNDVAAFVKLIQKNGMYCMVRPGPYVCAEWEMGGLPWWLLKKPDLQVRTLADPYFMDRTKQFLKAAAGQLAPLQIQNGGNIIMVQVENEYGAYGGDQAYMEAIRDAVRGAGFDKVQLFRCDWSSNFTKYKLDGVATTLNFGAGSNIDNQFKKFQEVYPEAPLMCSEYWTGWFDHFGRPHETRSIESFIGSLKDMCDKKISFSLYMAHGGTSFGQWGGANSPPYSAMVASYDYNAPIGEQGNITDKFWAVRNLLKNYLNEGETLPDPPAEKPVIEIPAFSLNETASLFDNLPAVKKSQQIKPMEAFDQGWGRILYRTSIPASPNKRKLVITEVHDWANVFINGKQVGILDRRRGDNTLEIPATPANAQLDILVEATGRVNYGKAIIDRKGITEKVELTDGNKTTSLENWSVYNFPVDYAFQKQHAFTPKKTNGPAWHRGTFTLTETGDTFLDMSTWGKGMVWLNGHNLGRFWKIGPQQTMFAPGVWLKKGQNEVIVLDVDKPTQTTMAGLKQPILDKINPDESLSHRRKDQNLDLSKENVINQGEFPAGDGWKEVSFDKAYTGRYLCFEALSAQKPGDPLTTVAEIELTGADGKSISSLKWKVIYADSEETIASNSTADKVFDSQESTFWQSRSTGASPAQPHQFVLDLGENVAVKGFRYLPRSDKKPNGMVKNYKVYFKATPFHF</sequence>
<dbReference type="InterPro" id="IPR017853">
    <property type="entry name" value="GH"/>
</dbReference>
<dbReference type="AlphaFoldDB" id="A0A2T5J7T1"/>
<dbReference type="Pfam" id="PF00754">
    <property type="entry name" value="F5_F8_type_C"/>
    <property type="match status" value="1"/>
</dbReference>
<evidence type="ECO:0000256" key="6">
    <source>
        <dbReference type="RuleBase" id="RU003679"/>
    </source>
</evidence>
<evidence type="ECO:0000256" key="4">
    <source>
        <dbReference type="ARBA" id="ARBA00023180"/>
    </source>
</evidence>
<feature type="signal peptide" evidence="7">
    <location>
        <begin position="1"/>
        <end position="26"/>
    </location>
</feature>
<feature type="domain" description="F5/8 type C" evidence="8">
    <location>
        <begin position="681"/>
        <end position="784"/>
    </location>
</feature>
<dbReference type="Pfam" id="PF01301">
    <property type="entry name" value="Glyco_hydro_35"/>
    <property type="match status" value="1"/>
</dbReference>
<organism evidence="9 10">
    <name type="scientific">Mucilaginibacter yixingensis</name>
    <dbReference type="NCBI Taxonomy" id="1295612"/>
    <lineage>
        <taxon>Bacteria</taxon>
        <taxon>Pseudomonadati</taxon>
        <taxon>Bacteroidota</taxon>
        <taxon>Sphingobacteriia</taxon>
        <taxon>Sphingobacteriales</taxon>
        <taxon>Sphingobacteriaceae</taxon>
        <taxon>Mucilaginibacter</taxon>
    </lineage>
</organism>
<dbReference type="PROSITE" id="PS50022">
    <property type="entry name" value="FA58C_3"/>
    <property type="match status" value="1"/>
</dbReference>
<keyword evidence="10" id="KW-1185">Reference proteome</keyword>
<gene>
    <name evidence="9" type="ORF">C8P68_10528</name>
</gene>
<evidence type="ECO:0000256" key="1">
    <source>
        <dbReference type="ARBA" id="ARBA00009809"/>
    </source>
</evidence>
<dbReference type="InterPro" id="IPR031330">
    <property type="entry name" value="Gly_Hdrlase_35_cat"/>
</dbReference>
<dbReference type="Pfam" id="PF21317">
    <property type="entry name" value="BetaGal_ABD_1"/>
    <property type="match status" value="1"/>
</dbReference>
<keyword evidence="5" id="KW-0326">Glycosidase</keyword>
<dbReference type="GO" id="GO:0004553">
    <property type="term" value="F:hydrolase activity, hydrolyzing O-glycosyl compounds"/>
    <property type="evidence" value="ECO:0007669"/>
    <property type="project" value="InterPro"/>
</dbReference>
<evidence type="ECO:0000256" key="7">
    <source>
        <dbReference type="SAM" id="SignalP"/>
    </source>
</evidence>
<dbReference type="SUPFAM" id="SSF49785">
    <property type="entry name" value="Galactose-binding domain-like"/>
    <property type="match status" value="2"/>
</dbReference>
<dbReference type="Proteomes" id="UP000244168">
    <property type="component" value="Unassembled WGS sequence"/>
</dbReference>
<dbReference type="RefSeq" id="WP_211309825.1">
    <property type="nucleotide sequence ID" value="NZ_CP160205.1"/>
</dbReference>
<dbReference type="SUPFAM" id="SSF51445">
    <property type="entry name" value="(Trans)glycosidases"/>
    <property type="match status" value="1"/>
</dbReference>
<dbReference type="InterPro" id="IPR001944">
    <property type="entry name" value="Glycoside_Hdrlase_35"/>
</dbReference>
<comment type="similarity">
    <text evidence="1 6">Belongs to the glycosyl hydrolase 35 family.</text>
</comment>
<evidence type="ECO:0000259" key="8">
    <source>
        <dbReference type="PROSITE" id="PS50022"/>
    </source>
</evidence>
<keyword evidence="4" id="KW-0325">Glycoprotein</keyword>